<dbReference type="Proteomes" id="UP000464787">
    <property type="component" value="Chromosome"/>
</dbReference>
<reference evidence="2 3" key="1">
    <citation type="submission" date="2020-01" db="EMBL/GenBank/DDBJ databases">
        <title>Genome sequencing of strain KACC 21265.</title>
        <authorList>
            <person name="Heo J."/>
            <person name="Kim S.-J."/>
            <person name="Kim J.-S."/>
            <person name="Hong S.-B."/>
            <person name="Kwon S.-W."/>
        </authorList>
    </citation>
    <scope>NUCLEOTIDE SEQUENCE [LARGE SCALE GENOMIC DNA]</scope>
    <source>
        <strain evidence="2 3">KACC 21265</strain>
    </source>
</reference>
<protein>
    <submittedName>
        <fullName evidence="2">Uncharacterized protein</fullName>
    </submittedName>
</protein>
<gene>
    <name evidence="2" type="ORF">GT347_09830</name>
</gene>
<feature type="region of interest" description="Disordered" evidence="1">
    <location>
        <begin position="49"/>
        <end position="152"/>
    </location>
</feature>
<organism evidence="2 3">
    <name type="scientific">Xylophilus rhododendri</name>
    <dbReference type="NCBI Taxonomy" id="2697032"/>
    <lineage>
        <taxon>Bacteria</taxon>
        <taxon>Pseudomonadati</taxon>
        <taxon>Pseudomonadota</taxon>
        <taxon>Betaproteobacteria</taxon>
        <taxon>Burkholderiales</taxon>
        <taxon>Xylophilus</taxon>
    </lineage>
</organism>
<keyword evidence="3" id="KW-1185">Reference proteome</keyword>
<dbReference type="RefSeq" id="WP_160551784.1">
    <property type="nucleotide sequence ID" value="NZ_CP047650.1"/>
</dbReference>
<dbReference type="KEGG" id="xyk:GT347_09830"/>
<feature type="compositionally biased region" description="Low complexity" evidence="1">
    <location>
        <begin position="49"/>
        <end position="60"/>
    </location>
</feature>
<proteinExistence type="predicted"/>
<evidence type="ECO:0000256" key="1">
    <source>
        <dbReference type="SAM" id="MobiDB-lite"/>
    </source>
</evidence>
<sequence>MHSSPAPSIFHSIAFGRSPLRWVGRALVFTAAAYGLSATAQVSVGAAAAASAPGASNSANGGTGGVGLGGVGPGVTINPGVNSGAGVNVQGRYGGNNALSGPRARANAQRDLPAVADPAEGPQNSGQRALALDGAYRERQAAPARDSTPASR</sequence>
<accession>A0A857J3L9</accession>
<feature type="compositionally biased region" description="Gly residues" evidence="1">
    <location>
        <begin position="61"/>
        <end position="73"/>
    </location>
</feature>
<dbReference type="AlphaFoldDB" id="A0A857J3L9"/>
<dbReference type="EMBL" id="CP047650">
    <property type="protein sequence ID" value="QHI98267.1"/>
    <property type="molecule type" value="Genomic_DNA"/>
</dbReference>
<evidence type="ECO:0000313" key="2">
    <source>
        <dbReference type="EMBL" id="QHI98267.1"/>
    </source>
</evidence>
<name>A0A857J3L9_9BURK</name>
<evidence type="ECO:0000313" key="3">
    <source>
        <dbReference type="Proteomes" id="UP000464787"/>
    </source>
</evidence>